<evidence type="ECO:0000313" key="3">
    <source>
        <dbReference type="Proteomes" id="UP000572754"/>
    </source>
</evidence>
<accession>A0A8H5SY91</accession>
<dbReference type="EMBL" id="JAAQPE010000491">
    <property type="protein sequence ID" value="KAF5661211.1"/>
    <property type="molecule type" value="Genomic_DNA"/>
</dbReference>
<organism evidence="2 3">
    <name type="scientific">Fusarium circinatum</name>
    <name type="common">Pitch canker fungus</name>
    <name type="synonym">Gibberella circinata</name>
    <dbReference type="NCBI Taxonomy" id="48490"/>
    <lineage>
        <taxon>Eukaryota</taxon>
        <taxon>Fungi</taxon>
        <taxon>Dikarya</taxon>
        <taxon>Ascomycota</taxon>
        <taxon>Pezizomycotina</taxon>
        <taxon>Sordariomycetes</taxon>
        <taxon>Hypocreomycetidae</taxon>
        <taxon>Hypocreales</taxon>
        <taxon>Nectriaceae</taxon>
        <taxon>Fusarium</taxon>
        <taxon>Fusarium fujikuroi species complex</taxon>
    </lineage>
</organism>
<reference evidence="3" key="1">
    <citation type="journal article" date="2020" name="BMC Genomics">
        <title>Correction to: Identification and distribution of gene clusters required for synthesis of sphingolipid metabolism inhibitors in diverse species of the filamentous fungus Fusarium.</title>
        <authorList>
            <person name="Kim H.S."/>
            <person name="Lohmar J.M."/>
            <person name="Busman M."/>
            <person name="Brown D.W."/>
            <person name="Naumann T.A."/>
            <person name="Divon H.H."/>
            <person name="Lysoe E."/>
            <person name="Uhlig S."/>
            <person name="Proctor R.H."/>
        </authorList>
    </citation>
    <scope>NUCLEOTIDE SEQUENCE [LARGE SCALE GENOMIC DNA]</scope>
    <source>
        <strain evidence="3">NRRL 25331</strain>
    </source>
</reference>
<proteinExistence type="predicted"/>
<reference evidence="2 3" key="2">
    <citation type="submission" date="2020-05" db="EMBL/GenBank/DDBJ databases">
        <title>Identification and distribution of gene clusters putatively required for synthesis of sphingolipid metabolism inhibitors in phylogenetically diverse species of the filamentous fungus Fusarium.</title>
        <authorList>
            <person name="Kim H.-S."/>
            <person name="Busman M."/>
            <person name="Brown D.W."/>
            <person name="Divon H."/>
            <person name="Uhlig S."/>
            <person name="Proctor R.H."/>
        </authorList>
    </citation>
    <scope>NUCLEOTIDE SEQUENCE [LARGE SCALE GENOMIC DNA]</scope>
    <source>
        <strain evidence="2 3">NRRL 25331</strain>
    </source>
</reference>
<dbReference type="Proteomes" id="UP000572754">
    <property type="component" value="Unassembled WGS sequence"/>
</dbReference>
<feature type="compositionally biased region" description="Polar residues" evidence="1">
    <location>
        <begin position="60"/>
        <end position="88"/>
    </location>
</feature>
<keyword evidence="3" id="KW-1185">Reference proteome</keyword>
<protein>
    <submittedName>
        <fullName evidence="2">Uncharacterized protein</fullName>
    </submittedName>
</protein>
<name>A0A8H5SY91_FUSCI</name>
<gene>
    <name evidence="2" type="ORF">FCIRC_11915</name>
</gene>
<evidence type="ECO:0000256" key="1">
    <source>
        <dbReference type="SAM" id="MobiDB-lite"/>
    </source>
</evidence>
<sequence>METHWECELSSKDIGFDSLTAYKHAQLFADLNIKYLHRSERDGEGPGSSETMPPVIDSGGESNVASDDNAARTSGSGNTNTFTPINKSKPTEDACVYKVRACLDFQQITDKDASAGTVTATSGCAGTINPPEVNATISGPGNADTPSAAVSEGSGDDSNGNEPIEVFNAVNAVVDRLMSSGQNRAPMHPESATE</sequence>
<evidence type="ECO:0000313" key="2">
    <source>
        <dbReference type="EMBL" id="KAF5661211.1"/>
    </source>
</evidence>
<comment type="caution">
    <text evidence="2">The sequence shown here is derived from an EMBL/GenBank/DDBJ whole genome shotgun (WGS) entry which is preliminary data.</text>
</comment>
<feature type="region of interest" description="Disordered" evidence="1">
    <location>
        <begin position="136"/>
        <end position="163"/>
    </location>
</feature>
<feature type="region of interest" description="Disordered" evidence="1">
    <location>
        <begin position="39"/>
        <end position="89"/>
    </location>
</feature>
<dbReference type="AlphaFoldDB" id="A0A8H5SY91"/>